<evidence type="ECO:0000259" key="2">
    <source>
        <dbReference type="Pfam" id="PF10708"/>
    </source>
</evidence>
<gene>
    <name evidence="3" type="ORF">KV113_03945</name>
</gene>
<dbReference type="Pfam" id="PF10708">
    <property type="entry name" value="DUF2510"/>
    <property type="match status" value="1"/>
</dbReference>
<evidence type="ECO:0000313" key="4">
    <source>
        <dbReference type="Proteomes" id="UP001298593"/>
    </source>
</evidence>
<reference evidence="3 4" key="1">
    <citation type="submission" date="2023-12" db="EMBL/GenBank/DDBJ databases">
        <title>Description of new species of Mycobacterium terrae complex isolated from sewage at the Sao Paulo Zoological Park Foundation in Brazil.</title>
        <authorList>
            <person name="Romagnoli C.L."/>
            <person name="Conceicao E.C."/>
            <person name="Machado E."/>
            <person name="Barreto L.B.P.F."/>
            <person name="Sharma A."/>
            <person name="Silva N.M."/>
            <person name="Marques L.E."/>
            <person name="Juliana M.A."/>
            <person name="Lourenco M.C.S."/>
            <person name="Digiampietri L.A."/>
            <person name="Suffys P.N."/>
            <person name="Viana-Niero C."/>
        </authorList>
    </citation>
    <scope>NUCLEOTIDE SEQUENCE [LARGE SCALE GENOMIC DNA]</scope>
    <source>
        <strain evidence="3 4">MYC340</strain>
    </source>
</reference>
<feature type="transmembrane region" description="Helical" evidence="1">
    <location>
        <begin position="6"/>
        <end position="30"/>
    </location>
</feature>
<evidence type="ECO:0000256" key="1">
    <source>
        <dbReference type="SAM" id="Phobius"/>
    </source>
</evidence>
<keyword evidence="1" id="KW-0812">Transmembrane</keyword>
<dbReference type="Proteomes" id="UP001298593">
    <property type="component" value="Unassembled WGS sequence"/>
</dbReference>
<dbReference type="RefSeq" id="WP_224976748.1">
    <property type="nucleotide sequence ID" value="NZ_JAYJJU010000002.1"/>
</dbReference>
<dbReference type="InterPro" id="IPR018929">
    <property type="entry name" value="DUF2510"/>
</dbReference>
<dbReference type="EMBL" id="JAYJJU010000002">
    <property type="protein sequence ID" value="MEB3030702.1"/>
    <property type="molecule type" value="Genomic_DNA"/>
</dbReference>
<accession>A0ABU5XSH6</accession>
<name>A0ABU5XSH6_9MYCO</name>
<feature type="domain" description="DUF2510" evidence="2">
    <location>
        <begin position="46"/>
        <end position="75"/>
    </location>
</feature>
<sequence>MTTYDLGVLTADIVMLALLAGVVAGIVFLAKVAFKPTGLSPTDADWYPDPDNPELLRYFDGESWTEATRPLAAPPGS</sequence>
<proteinExistence type="predicted"/>
<comment type="caution">
    <text evidence="3">The sequence shown here is derived from an EMBL/GenBank/DDBJ whole genome shotgun (WGS) entry which is preliminary data.</text>
</comment>
<keyword evidence="1" id="KW-1133">Transmembrane helix</keyword>
<keyword evidence="1" id="KW-0472">Membrane</keyword>
<protein>
    <submittedName>
        <fullName evidence="3">DUF2510 domain-containing protein</fullName>
    </submittedName>
</protein>
<keyword evidence="4" id="KW-1185">Reference proteome</keyword>
<organism evidence="3 4">
    <name type="scientific">[Mycobacterium] nativiensis</name>
    <dbReference type="NCBI Taxonomy" id="2855503"/>
    <lineage>
        <taxon>Bacteria</taxon>
        <taxon>Bacillati</taxon>
        <taxon>Actinomycetota</taxon>
        <taxon>Actinomycetes</taxon>
        <taxon>Mycobacteriales</taxon>
        <taxon>Mycobacteriaceae</taxon>
        <taxon>Mycolicibacter</taxon>
    </lineage>
</organism>
<evidence type="ECO:0000313" key="3">
    <source>
        <dbReference type="EMBL" id="MEB3030702.1"/>
    </source>
</evidence>